<name>A0A226QJ89_9BACL</name>
<dbReference type="EMBL" id="NDYL01000002">
    <property type="protein sequence ID" value="OXB92054.1"/>
    <property type="molecule type" value="Genomic_DNA"/>
</dbReference>
<evidence type="ECO:0000313" key="7">
    <source>
        <dbReference type="EMBL" id="OXB92054.1"/>
    </source>
</evidence>
<accession>A0A226QJ89</accession>
<gene>
    <name evidence="7" type="ORF">B9L23_12440</name>
</gene>
<dbReference type="InterPro" id="IPR002293">
    <property type="entry name" value="AA/rel_permease1"/>
</dbReference>
<evidence type="ECO:0000256" key="3">
    <source>
        <dbReference type="ARBA" id="ARBA00022692"/>
    </source>
</evidence>
<feature type="transmembrane region" description="Helical" evidence="6">
    <location>
        <begin position="336"/>
        <end position="354"/>
    </location>
</feature>
<feature type="transmembrane region" description="Helical" evidence="6">
    <location>
        <begin position="164"/>
        <end position="182"/>
    </location>
</feature>
<keyword evidence="5 6" id="KW-0472">Membrane</keyword>
<feature type="transmembrane region" description="Helical" evidence="6">
    <location>
        <begin position="12"/>
        <end position="32"/>
    </location>
</feature>
<feature type="transmembrane region" description="Helical" evidence="6">
    <location>
        <begin position="38"/>
        <end position="65"/>
    </location>
</feature>
<dbReference type="GO" id="GO:0005886">
    <property type="term" value="C:plasma membrane"/>
    <property type="evidence" value="ECO:0007669"/>
    <property type="project" value="UniProtKB-SubCell"/>
</dbReference>
<organism evidence="7 8">
    <name type="scientific">Parageobacillus galactosidasius</name>
    <dbReference type="NCBI Taxonomy" id="883812"/>
    <lineage>
        <taxon>Bacteria</taxon>
        <taxon>Bacillati</taxon>
        <taxon>Bacillota</taxon>
        <taxon>Bacilli</taxon>
        <taxon>Bacillales</taxon>
        <taxon>Anoxybacillaceae</taxon>
        <taxon>Parageobacillus</taxon>
    </lineage>
</organism>
<dbReference type="PIRSF" id="PIRSF006060">
    <property type="entry name" value="AA_transporter"/>
    <property type="match status" value="1"/>
</dbReference>
<evidence type="ECO:0000313" key="8">
    <source>
        <dbReference type="Proteomes" id="UP000198394"/>
    </source>
</evidence>
<feature type="transmembrane region" description="Helical" evidence="6">
    <location>
        <begin position="427"/>
        <end position="447"/>
    </location>
</feature>
<keyword evidence="4 6" id="KW-1133">Transmembrane helix</keyword>
<comment type="caution">
    <text evidence="7">The sequence shown here is derived from an EMBL/GenBank/DDBJ whole genome shotgun (WGS) entry which is preliminary data.</text>
</comment>
<feature type="transmembrane region" description="Helical" evidence="6">
    <location>
        <begin position="402"/>
        <end position="421"/>
    </location>
</feature>
<evidence type="ECO:0000256" key="2">
    <source>
        <dbReference type="ARBA" id="ARBA00022475"/>
    </source>
</evidence>
<dbReference type="PANTHER" id="PTHR42770">
    <property type="entry name" value="AMINO ACID TRANSPORTER-RELATED"/>
    <property type="match status" value="1"/>
</dbReference>
<dbReference type="Pfam" id="PF13520">
    <property type="entry name" value="AA_permease_2"/>
    <property type="match status" value="1"/>
</dbReference>
<feature type="transmembrane region" description="Helical" evidence="6">
    <location>
        <begin position="86"/>
        <end position="108"/>
    </location>
</feature>
<dbReference type="InterPro" id="IPR050367">
    <property type="entry name" value="APC_superfamily"/>
</dbReference>
<dbReference type="Gene3D" id="1.20.1740.10">
    <property type="entry name" value="Amino acid/polyamine transporter I"/>
    <property type="match status" value="1"/>
</dbReference>
<sequence>MEKKTDQQFNRVLTRIDVLFLAFGAMIGWGWVVLSGEWIISAGSIGAIIAFLIGGVLVTFVGLTYAELSSAIPKAGGGLYFVLRALGPKAAFIAAWGIALGYISVVAFEAVALPTVIEYLFPNFKFGYLWTVAGWDVYASWVLIGVVGSLFITAINHRGIKEAAFFQTLLTIAIFLVGMLLLGGSLANGETMLLKPFFKDGWAGLFSVMLMTPFMFVGFDVVPQAADEMNIPFKSIGRILILSVVLAVLFYVAVIFGVSYVLPLNEIANSSLPTADAMSAAFGNPFFAKVLIIGGLAGILTSWNAFIIGGSRILYAMAKENVLPRWFAYIHPKYKTPSNSIWFIGILSTFAPFLGRPMLVWLVDAGGLTITIAYFMVAWAFIVLRKKEPDMPRPFQAGRLPIVGWIALAFTIGFILLYMPGMPSQLVWPYEWAIFLGWWVIGIVFLIRINRMKKSGQWTAEVQEAEEL</sequence>
<proteinExistence type="predicted"/>
<comment type="subcellular location">
    <subcellularLocation>
        <location evidence="1">Cell membrane</location>
        <topology evidence="1">Multi-pass membrane protein</topology>
    </subcellularLocation>
</comment>
<protein>
    <submittedName>
        <fullName evidence="7">Amino acid permease</fullName>
    </submittedName>
</protein>
<evidence type="ECO:0000256" key="1">
    <source>
        <dbReference type="ARBA" id="ARBA00004651"/>
    </source>
</evidence>
<feature type="transmembrane region" description="Helical" evidence="6">
    <location>
        <begin position="360"/>
        <end position="382"/>
    </location>
</feature>
<dbReference type="AlphaFoldDB" id="A0A226QJ89"/>
<dbReference type="GO" id="GO:0022857">
    <property type="term" value="F:transmembrane transporter activity"/>
    <property type="evidence" value="ECO:0007669"/>
    <property type="project" value="InterPro"/>
</dbReference>
<feature type="transmembrane region" description="Helical" evidence="6">
    <location>
        <begin position="128"/>
        <end position="152"/>
    </location>
</feature>
<evidence type="ECO:0000256" key="4">
    <source>
        <dbReference type="ARBA" id="ARBA00022989"/>
    </source>
</evidence>
<evidence type="ECO:0000256" key="5">
    <source>
        <dbReference type="ARBA" id="ARBA00023136"/>
    </source>
</evidence>
<dbReference type="PANTHER" id="PTHR42770:SF7">
    <property type="entry name" value="MEMBRANE PROTEIN"/>
    <property type="match status" value="1"/>
</dbReference>
<feature type="transmembrane region" description="Helical" evidence="6">
    <location>
        <begin position="202"/>
        <end position="219"/>
    </location>
</feature>
<feature type="transmembrane region" description="Helical" evidence="6">
    <location>
        <begin position="239"/>
        <end position="262"/>
    </location>
</feature>
<reference evidence="7 8" key="1">
    <citation type="submission" date="2017-04" db="EMBL/GenBank/DDBJ databases">
        <title>The genome sequence of Parageobacillus galactosidasius DSM 18751.</title>
        <authorList>
            <person name="Ramaloko W.T."/>
            <person name="Koen N."/>
            <person name="Polliack S."/>
            <person name="Aliyu H."/>
            <person name="Lebre P."/>
            <person name="Mohr T."/>
            <person name="Oswald F."/>
            <person name="Zwick M."/>
            <person name="Neumann A."/>
            <person name="Syldatk C."/>
            <person name="Cowan D."/>
            <person name="De Maayer P."/>
        </authorList>
    </citation>
    <scope>NUCLEOTIDE SEQUENCE [LARGE SCALE GENOMIC DNA]</scope>
    <source>
        <strain evidence="7 8">DSM 18751</strain>
    </source>
</reference>
<evidence type="ECO:0000256" key="6">
    <source>
        <dbReference type="SAM" id="Phobius"/>
    </source>
</evidence>
<dbReference type="Proteomes" id="UP000198394">
    <property type="component" value="Unassembled WGS sequence"/>
</dbReference>
<keyword evidence="2" id="KW-1003">Cell membrane</keyword>
<feature type="transmembrane region" description="Helical" evidence="6">
    <location>
        <begin position="286"/>
        <end position="315"/>
    </location>
</feature>
<keyword evidence="8" id="KW-1185">Reference proteome</keyword>
<dbReference type="RefSeq" id="WP_089097764.1">
    <property type="nucleotide sequence ID" value="NZ_NDYL01000002.1"/>
</dbReference>
<keyword evidence="3 6" id="KW-0812">Transmembrane</keyword>